<evidence type="ECO:0000313" key="1">
    <source>
        <dbReference type="EMBL" id="ACK72707.1"/>
    </source>
</evidence>
<proteinExistence type="predicted"/>
<dbReference type="KEGG" id="cyc:PCC7424_4340"/>
<dbReference type="EMBL" id="CP001291">
    <property type="protein sequence ID" value="ACK72707.1"/>
    <property type="molecule type" value="Genomic_DNA"/>
</dbReference>
<dbReference type="HOGENOM" id="CLU_182243_0_0_3"/>
<dbReference type="AlphaFoldDB" id="B7K708"/>
<dbReference type="Proteomes" id="UP000002384">
    <property type="component" value="Chromosome"/>
</dbReference>
<sequence>MTITELLPNLQKLSRADKLKVMQFLIMELYKEEEDAENCSPNGANNLINSPYDCFEAADKMNKMLAEYRQSTNV</sequence>
<name>B7K708_GLOC7</name>
<dbReference type="RefSeq" id="WP_015956292.1">
    <property type="nucleotide sequence ID" value="NC_011729.1"/>
</dbReference>
<evidence type="ECO:0000313" key="2">
    <source>
        <dbReference type="Proteomes" id="UP000002384"/>
    </source>
</evidence>
<gene>
    <name evidence="1" type="ordered locus">PCC7424_4340</name>
</gene>
<keyword evidence="2" id="KW-1185">Reference proteome</keyword>
<accession>B7K708</accession>
<reference evidence="2" key="1">
    <citation type="journal article" date="2011" name="MBio">
        <title>Novel metabolic attributes of the genus Cyanothece, comprising a group of unicellular nitrogen-fixing Cyanobacteria.</title>
        <authorList>
            <person name="Bandyopadhyay A."/>
            <person name="Elvitigala T."/>
            <person name="Welsh E."/>
            <person name="Stockel J."/>
            <person name="Liberton M."/>
            <person name="Min H."/>
            <person name="Sherman L.A."/>
            <person name="Pakrasi H.B."/>
        </authorList>
    </citation>
    <scope>NUCLEOTIDE SEQUENCE [LARGE SCALE GENOMIC DNA]</scope>
    <source>
        <strain evidence="2">PCC 7424</strain>
    </source>
</reference>
<dbReference type="STRING" id="65393.PCC7424_4340"/>
<organism evidence="1 2">
    <name type="scientific">Gloeothece citriformis (strain PCC 7424)</name>
    <name type="common">Cyanothece sp. (strain PCC 7424)</name>
    <dbReference type="NCBI Taxonomy" id="65393"/>
    <lineage>
        <taxon>Bacteria</taxon>
        <taxon>Bacillati</taxon>
        <taxon>Cyanobacteriota</taxon>
        <taxon>Cyanophyceae</taxon>
        <taxon>Oscillatoriophycideae</taxon>
        <taxon>Chroococcales</taxon>
        <taxon>Aphanothecaceae</taxon>
        <taxon>Gloeothece</taxon>
        <taxon>Gloeothece citriformis</taxon>
    </lineage>
</organism>
<dbReference type="OrthoDB" id="463225at2"/>
<protein>
    <submittedName>
        <fullName evidence="1">Uncharacterized protein</fullName>
    </submittedName>
</protein>